<evidence type="ECO:0000313" key="7">
    <source>
        <dbReference type="Proteomes" id="UP000322225"/>
    </source>
</evidence>
<dbReference type="Pfam" id="PF00245">
    <property type="entry name" value="Alk_phosphatase"/>
    <property type="match status" value="1"/>
</dbReference>
<feature type="binding site" evidence="3">
    <location>
        <position position="507"/>
    </location>
    <ligand>
        <name>Zn(2+)</name>
        <dbReference type="ChEBI" id="CHEBI:29105"/>
        <label>2</label>
    </ligand>
</feature>
<feature type="binding site" evidence="3">
    <location>
        <position position="121"/>
    </location>
    <ligand>
        <name>Zn(2+)</name>
        <dbReference type="ChEBI" id="CHEBI:29105"/>
        <label>2</label>
    </ligand>
</feature>
<feature type="binding site" evidence="3">
    <location>
        <position position="384"/>
    </location>
    <ligand>
        <name>Mg(2+)</name>
        <dbReference type="ChEBI" id="CHEBI:18420"/>
    </ligand>
</feature>
<dbReference type="Proteomes" id="UP000322225">
    <property type="component" value="Chromosome 9"/>
</dbReference>
<dbReference type="AlphaFoldDB" id="A0AAJ8MX84"/>
<feature type="active site" description="Phosphoserine intermediate" evidence="2">
    <location>
        <position position="170"/>
    </location>
</feature>
<dbReference type="GO" id="GO:0046872">
    <property type="term" value="F:metal ion binding"/>
    <property type="evidence" value="ECO:0007669"/>
    <property type="project" value="UniProtKB-KW"/>
</dbReference>
<dbReference type="GO" id="GO:0004035">
    <property type="term" value="F:alkaline phosphatase activity"/>
    <property type="evidence" value="ECO:0007669"/>
    <property type="project" value="UniProtKB-EC"/>
</dbReference>
<comment type="cofactor">
    <cofactor evidence="3">
        <name>Zn(2+)</name>
        <dbReference type="ChEBI" id="CHEBI:29105"/>
    </cofactor>
    <text evidence="3">Binds 2 Zn(2+) ions.</text>
</comment>
<protein>
    <recommendedName>
        <fullName evidence="1">alkaline phosphatase</fullName>
        <ecNumber evidence="1">3.1.3.1</ecNumber>
    </recommendedName>
</protein>
<evidence type="ECO:0000256" key="5">
    <source>
        <dbReference type="SAM" id="SignalP"/>
    </source>
</evidence>
<accession>A0AAJ8MX84</accession>
<reference evidence="6" key="2">
    <citation type="submission" date="2024-01" db="EMBL/GenBank/DDBJ databases">
        <title>Comparative genomics of Cryptococcus and Kwoniella reveals pathogenesis evolution and contrasting modes of karyotype evolution via chromosome fusion or intercentromeric recombination.</title>
        <authorList>
            <person name="Coelho M.A."/>
            <person name="David-Palma M."/>
            <person name="Shea T."/>
            <person name="Bowers K."/>
            <person name="McGinley-Smith S."/>
            <person name="Mohammad A.W."/>
            <person name="Gnirke A."/>
            <person name="Yurkov A.M."/>
            <person name="Nowrousian M."/>
            <person name="Sun S."/>
            <person name="Cuomo C.A."/>
            <person name="Heitman J."/>
        </authorList>
    </citation>
    <scope>NUCLEOTIDE SEQUENCE</scope>
    <source>
        <strain evidence="6">CBS 12478</strain>
    </source>
</reference>
<gene>
    <name evidence="6" type="ORF">CI109_105287</name>
</gene>
<dbReference type="SMART" id="SM00098">
    <property type="entry name" value="alkPPc"/>
    <property type="match status" value="1"/>
</dbReference>
<dbReference type="KEGG" id="ksn:43587430"/>
<evidence type="ECO:0000256" key="4">
    <source>
        <dbReference type="RuleBase" id="RU003946"/>
    </source>
</evidence>
<dbReference type="PANTHER" id="PTHR11596:SF72">
    <property type="entry name" value="ALKALINE PHOSPHATASE"/>
    <property type="match status" value="1"/>
</dbReference>
<organism evidence="6 7">
    <name type="scientific">Kwoniella shandongensis</name>
    <dbReference type="NCBI Taxonomy" id="1734106"/>
    <lineage>
        <taxon>Eukaryota</taxon>
        <taxon>Fungi</taxon>
        <taxon>Dikarya</taxon>
        <taxon>Basidiomycota</taxon>
        <taxon>Agaricomycotina</taxon>
        <taxon>Tremellomycetes</taxon>
        <taxon>Tremellales</taxon>
        <taxon>Cryptococcaceae</taxon>
        <taxon>Kwoniella</taxon>
    </lineage>
</organism>
<evidence type="ECO:0000256" key="1">
    <source>
        <dbReference type="ARBA" id="ARBA00012647"/>
    </source>
</evidence>
<dbReference type="InterPro" id="IPR017850">
    <property type="entry name" value="Alkaline_phosphatase_core_sf"/>
</dbReference>
<keyword evidence="3" id="KW-0479">Metal-binding</keyword>
<keyword evidence="3" id="KW-0862">Zinc</keyword>
<keyword evidence="7" id="KW-1185">Reference proteome</keyword>
<proteinExistence type="inferred from homology"/>
<dbReference type="PRINTS" id="PR00113">
    <property type="entry name" value="ALKPHPHTASE"/>
</dbReference>
<evidence type="ECO:0000256" key="2">
    <source>
        <dbReference type="PIRSR" id="PIRSR601952-1"/>
    </source>
</evidence>
<feature type="binding site" evidence="3">
    <location>
        <position position="229"/>
    </location>
    <ligand>
        <name>Mg(2+)</name>
        <dbReference type="ChEBI" id="CHEBI:18420"/>
    </ligand>
</feature>
<dbReference type="SUPFAM" id="SSF53649">
    <property type="entry name" value="Alkaline phosphatase-like"/>
    <property type="match status" value="1"/>
</dbReference>
<keyword evidence="5" id="KW-0732">Signal</keyword>
<sequence length="555" mass="60678">MVHLAILAIGVLVAPVFGQTFRRTAACPELGCIFPPDQTDFIAGLESYNFSYYEDLFAEDEHAHTPVNVLAKSYRNLQLHNPGTYDLVFTYNDGMTTTAQWTVLPLADCKKAKNVIFFVGDGMASSMISAARLLGHKTVNGKYQTKLKMDEAPGFGAQMTHSLDSFITDSANSASALFSGKKMTVNGLNAYTDSTGKAFGDPKVETIFEMFRRQTGGQVGIVSKAYIADATPAAVVTHTSQRSQYTAIIEQYLKGVTGNHSWFPWEGVDLLFGGGAENFLPGPGNGNVSQFERWASEGYQVGYTKTELEAFDNAQRALAIFTRGNISTWLDKNVYTETLDLAITPQGQRGAYDQPGLKDMTLKAIDILHTRAKSRDTGFMLMSEAAITLMDYLQAQNSDRAKRSAVGTYQSSGLSAYQVPQDVLPTNQTVFPGPQGDGFPVTWDPRYTIAHGWAAIPDHREDFQVNKDHERVPAVSNSTGYFFNPNDNQRGFAMTGNLGVSEGQGVHSLVDVPVYAWGPGHEFFRGVMNSPDLAFKVALALDLGKSSNLTAPYKK</sequence>
<name>A0AAJ8MX84_9TREE</name>
<feature type="chain" id="PRO_5042591278" description="alkaline phosphatase" evidence="5">
    <location>
        <begin position="19"/>
        <end position="555"/>
    </location>
</feature>
<feature type="binding site" evidence="3">
    <location>
        <position position="231"/>
    </location>
    <ligand>
        <name>Mg(2+)</name>
        <dbReference type="ChEBI" id="CHEBI:18420"/>
    </ligand>
</feature>
<keyword evidence="3" id="KW-0460">Magnesium</keyword>
<dbReference type="PANTHER" id="PTHR11596">
    <property type="entry name" value="ALKALINE PHOSPHATASE"/>
    <property type="match status" value="1"/>
</dbReference>
<reference evidence="6" key="1">
    <citation type="submission" date="2017-08" db="EMBL/GenBank/DDBJ databases">
        <authorList>
            <person name="Cuomo C."/>
            <person name="Billmyre B."/>
            <person name="Heitman J."/>
        </authorList>
    </citation>
    <scope>NUCLEOTIDE SEQUENCE</scope>
    <source>
        <strain evidence="6">CBS 12478</strain>
    </source>
</reference>
<dbReference type="RefSeq" id="XP_065823705.1">
    <property type="nucleotide sequence ID" value="XM_065967633.1"/>
</dbReference>
<evidence type="ECO:0000256" key="3">
    <source>
        <dbReference type="PIRSR" id="PIRSR601952-2"/>
    </source>
</evidence>
<dbReference type="CDD" id="cd16012">
    <property type="entry name" value="ALP"/>
    <property type="match status" value="1"/>
</dbReference>
<dbReference type="Gene3D" id="3.40.720.10">
    <property type="entry name" value="Alkaline Phosphatase, subunit A"/>
    <property type="match status" value="1"/>
</dbReference>
<dbReference type="InterPro" id="IPR001952">
    <property type="entry name" value="Alkaline_phosphatase"/>
</dbReference>
<comment type="cofactor">
    <cofactor evidence="3">
        <name>Mg(2+)</name>
        <dbReference type="ChEBI" id="CHEBI:18420"/>
    </cofactor>
    <text evidence="3">Binds 1 Mg(2+) ion.</text>
</comment>
<evidence type="ECO:0000313" key="6">
    <source>
        <dbReference type="EMBL" id="WWD20810.1"/>
    </source>
</evidence>
<feature type="binding site" evidence="3">
    <location>
        <position position="121"/>
    </location>
    <ligand>
        <name>Mg(2+)</name>
        <dbReference type="ChEBI" id="CHEBI:18420"/>
    </ligand>
</feature>
<feature type="binding site" evidence="3">
    <location>
        <position position="391"/>
    </location>
    <ligand>
        <name>Zn(2+)</name>
        <dbReference type="ChEBI" id="CHEBI:29105"/>
        <label>2</label>
    </ligand>
</feature>
<dbReference type="GeneID" id="43587430"/>
<dbReference type="EMBL" id="CP144059">
    <property type="protein sequence ID" value="WWD20810.1"/>
    <property type="molecule type" value="Genomic_DNA"/>
</dbReference>
<dbReference type="EC" id="3.1.3.1" evidence="1"/>
<comment type="similarity">
    <text evidence="4">Belongs to the alkaline phosphatase family.</text>
</comment>
<feature type="signal peptide" evidence="5">
    <location>
        <begin position="1"/>
        <end position="18"/>
    </location>
</feature>